<protein>
    <submittedName>
        <fullName evidence="7">ABC transporter substrate-binding protein</fullName>
    </submittedName>
</protein>
<organism evidence="7 8">
    <name type="scientific">Paenibacillus glycanilyticus</name>
    <dbReference type="NCBI Taxonomy" id="126569"/>
    <lineage>
        <taxon>Bacteria</taxon>
        <taxon>Bacillati</taxon>
        <taxon>Bacillota</taxon>
        <taxon>Bacilli</taxon>
        <taxon>Bacillales</taxon>
        <taxon>Paenibacillaceae</taxon>
        <taxon>Paenibacillus</taxon>
    </lineage>
</organism>
<evidence type="ECO:0000256" key="2">
    <source>
        <dbReference type="ARBA" id="ARBA00022729"/>
    </source>
</evidence>
<dbReference type="InterPro" id="IPR006059">
    <property type="entry name" value="SBP"/>
</dbReference>
<feature type="region of interest" description="Disordered" evidence="6">
    <location>
        <begin position="19"/>
        <end position="42"/>
    </location>
</feature>
<reference evidence="7 8" key="1">
    <citation type="submission" date="2023-05" db="EMBL/GenBank/DDBJ databases">
        <title>Draft genome of Paenibacillus sp. CCS26.</title>
        <authorList>
            <person name="Akita H."/>
            <person name="Shinto Y."/>
            <person name="Kimura Z."/>
        </authorList>
    </citation>
    <scope>NUCLEOTIDE SEQUENCE [LARGE SCALE GENOMIC DNA]</scope>
    <source>
        <strain evidence="7 8">CCS26</strain>
    </source>
</reference>
<gene>
    <name evidence="7" type="ORF">PghCCS26_11960</name>
</gene>
<keyword evidence="8" id="KW-1185">Reference proteome</keyword>
<dbReference type="EMBL" id="BTCL01000003">
    <property type="protein sequence ID" value="GMK44069.1"/>
    <property type="molecule type" value="Genomic_DNA"/>
</dbReference>
<dbReference type="InterPro" id="IPR050490">
    <property type="entry name" value="Bact_solute-bd_prot1"/>
</dbReference>
<evidence type="ECO:0000313" key="7">
    <source>
        <dbReference type="EMBL" id="GMK44069.1"/>
    </source>
</evidence>
<keyword evidence="2" id="KW-0732">Signal</keyword>
<dbReference type="PANTHER" id="PTHR43649">
    <property type="entry name" value="ARABINOSE-BINDING PROTEIN-RELATED"/>
    <property type="match status" value="1"/>
</dbReference>
<keyword evidence="4" id="KW-0564">Palmitate</keyword>
<dbReference type="PANTHER" id="PTHR43649:SF33">
    <property type="entry name" value="POLYGALACTURONAN_RHAMNOGALACTURONAN-BINDING PROTEIN YTCQ"/>
    <property type="match status" value="1"/>
</dbReference>
<evidence type="ECO:0000256" key="1">
    <source>
        <dbReference type="ARBA" id="ARBA00022475"/>
    </source>
</evidence>
<dbReference type="SUPFAM" id="SSF53850">
    <property type="entry name" value="Periplasmic binding protein-like II"/>
    <property type="match status" value="1"/>
</dbReference>
<evidence type="ECO:0000256" key="5">
    <source>
        <dbReference type="ARBA" id="ARBA00023288"/>
    </source>
</evidence>
<evidence type="ECO:0000256" key="3">
    <source>
        <dbReference type="ARBA" id="ARBA00023136"/>
    </source>
</evidence>
<keyword evidence="1" id="KW-1003">Cell membrane</keyword>
<accession>A0ABQ6NJ65</accession>
<comment type="caution">
    <text evidence="7">The sequence shown here is derived from an EMBL/GenBank/DDBJ whole genome shotgun (WGS) entry which is preliminary data.</text>
</comment>
<dbReference type="Gene3D" id="3.40.190.10">
    <property type="entry name" value="Periplasmic binding protein-like II"/>
    <property type="match status" value="2"/>
</dbReference>
<evidence type="ECO:0000256" key="4">
    <source>
        <dbReference type="ARBA" id="ARBA00023139"/>
    </source>
</evidence>
<feature type="compositionally biased region" description="Low complexity" evidence="6">
    <location>
        <begin position="25"/>
        <end position="34"/>
    </location>
</feature>
<name>A0ABQ6NJ65_9BACL</name>
<keyword evidence="5" id="KW-0449">Lipoprotein</keyword>
<dbReference type="Proteomes" id="UP001285921">
    <property type="component" value="Unassembled WGS sequence"/>
</dbReference>
<evidence type="ECO:0000313" key="8">
    <source>
        <dbReference type="Proteomes" id="UP001285921"/>
    </source>
</evidence>
<keyword evidence="3" id="KW-0472">Membrane</keyword>
<evidence type="ECO:0000256" key="6">
    <source>
        <dbReference type="SAM" id="MobiDB-lite"/>
    </source>
</evidence>
<proteinExistence type="predicted"/>
<sequence>MLLGTIALAGGVLSGCSGSKDNQPSASGSDAGSGTASGGNIKIVRAKDPRNLPAKDMIWYKNYTKVSGININWEEIPGESASEKVNLMLSTNKLPDAFLGTLNTNMVMKYSAQNLFLPLEDYIQDMPNFSKMLEQRPEYKAQITAPDGHIYGLPYIEEMFGLVANQGILHIYKPWLDKLGLPMPTTIDEYRDTLKKFVTMDPNGNGKADEIGLAMANKDAHSGIGSFGRNANDFGQWFGLWGQADRSDSLSVDANGKVFSTATTDAYKTGVEYLHQMYMDGLIDPEFLITDGPKMQAKLTNPNVIVGSLMTFSISDVVGADRAKDYVAVPYLKGPGGEMGTRENYSEMHNPVALVLTKDAKDPKTILKWADGLYDPSWSVQTNWGPLGYQYKLNDKGVMVFDTLKDGLETYSEMRGRNTIGGNSPVAVLKDYYDKVVEYPQDAQRLLNDMKAIGFVDKHLNDPYIPNTLFYDPATSDRMAILAAQVYGVIDNNRRKWITDGGVDKDWDNYLKELDKAGWNEFIGYVQKAYSTYMSNVK</sequence>
<dbReference type="Pfam" id="PF13416">
    <property type="entry name" value="SBP_bac_8"/>
    <property type="match status" value="1"/>
</dbReference>